<dbReference type="EMBL" id="LSSM01002787">
    <property type="protein sequence ID" value="OMJ20323.1"/>
    <property type="molecule type" value="Genomic_DNA"/>
</dbReference>
<dbReference type="AlphaFoldDB" id="A0A1R1Y090"/>
<organism evidence="1 2">
    <name type="scientific">Smittium culicis</name>
    <dbReference type="NCBI Taxonomy" id="133412"/>
    <lineage>
        <taxon>Eukaryota</taxon>
        <taxon>Fungi</taxon>
        <taxon>Fungi incertae sedis</taxon>
        <taxon>Zoopagomycota</taxon>
        <taxon>Kickxellomycotina</taxon>
        <taxon>Harpellomycetes</taxon>
        <taxon>Harpellales</taxon>
        <taxon>Legeriomycetaceae</taxon>
        <taxon>Smittium</taxon>
    </lineage>
</organism>
<proteinExistence type="predicted"/>
<sequence length="33" mass="3560">MGLNELCKGLIDTIWDHSARFGALDAPGETINT</sequence>
<keyword evidence="2" id="KW-1185">Reference proteome</keyword>
<dbReference type="Proteomes" id="UP000187429">
    <property type="component" value="Unassembled WGS sequence"/>
</dbReference>
<gene>
    <name evidence="1" type="ORF">AYI69_g6264</name>
</gene>
<feature type="non-terminal residue" evidence="1">
    <location>
        <position position="33"/>
    </location>
</feature>
<dbReference type="OrthoDB" id="10378684at2759"/>
<evidence type="ECO:0000313" key="2">
    <source>
        <dbReference type="Proteomes" id="UP000187429"/>
    </source>
</evidence>
<accession>A0A1R1Y090</accession>
<protein>
    <submittedName>
        <fullName evidence="1">Uncharacterized protein</fullName>
    </submittedName>
</protein>
<comment type="caution">
    <text evidence="1">The sequence shown here is derived from an EMBL/GenBank/DDBJ whole genome shotgun (WGS) entry which is preliminary data.</text>
</comment>
<evidence type="ECO:0000313" key="1">
    <source>
        <dbReference type="EMBL" id="OMJ20323.1"/>
    </source>
</evidence>
<reference evidence="2" key="1">
    <citation type="submission" date="2017-01" db="EMBL/GenBank/DDBJ databases">
        <authorList>
            <person name="Wang Y."/>
            <person name="White M."/>
            <person name="Kvist S."/>
            <person name="Moncalvo J.-M."/>
        </authorList>
    </citation>
    <scope>NUCLEOTIDE SEQUENCE [LARGE SCALE GENOMIC DNA]</scope>
    <source>
        <strain evidence="2">ID-206-W2</strain>
    </source>
</reference>
<name>A0A1R1Y090_9FUNG</name>